<dbReference type="Gene3D" id="2.10.25.10">
    <property type="entry name" value="Laminin"/>
    <property type="match status" value="1"/>
</dbReference>
<dbReference type="CDD" id="cd19941">
    <property type="entry name" value="TIL"/>
    <property type="match status" value="1"/>
</dbReference>
<feature type="signal peptide" evidence="2">
    <location>
        <begin position="1"/>
        <end position="15"/>
    </location>
</feature>
<keyword evidence="2" id="KW-0732">Signal</keyword>
<evidence type="ECO:0000256" key="2">
    <source>
        <dbReference type="SAM" id="SignalP"/>
    </source>
</evidence>
<evidence type="ECO:0008006" key="5">
    <source>
        <dbReference type="Google" id="ProtNLM"/>
    </source>
</evidence>
<reference evidence="3 4" key="1">
    <citation type="submission" date="2024-10" db="EMBL/GenBank/DDBJ databases">
        <authorList>
            <person name="Kim D."/>
        </authorList>
    </citation>
    <scope>NUCLEOTIDE SEQUENCE [LARGE SCALE GENOMIC DNA]</scope>
    <source>
        <strain evidence="3">BH-2024</strain>
    </source>
</reference>
<dbReference type="EMBL" id="JBICBT010000676">
    <property type="protein sequence ID" value="KAL3105759.1"/>
    <property type="molecule type" value="Genomic_DNA"/>
</dbReference>
<dbReference type="Proteomes" id="UP001620626">
    <property type="component" value="Unassembled WGS sequence"/>
</dbReference>
<evidence type="ECO:0000313" key="4">
    <source>
        <dbReference type="Proteomes" id="UP001620626"/>
    </source>
</evidence>
<organism evidence="3 4">
    <name type="scientific">Heterodera trifolii</name>
    <dbReference type="NCBI Taxonomy" id="157864"/>
    <lineage>
        <taxon>Eukaryota</taxon>
        <taxon>Metazoa</taxon>
        <taxon>Ecdysozoa</taxon>
        <taxon>Nematoda</taxon>
        <taxon>Chromadorea</taxon>
        <taxon>Rhabditida</taxon>
        <taxon>Tylenchina</taxon>
        <taxon>Tylenchomorpha</taxon>
        <taxon>Tylenchoidea</taxon>
        <taxon>Heteroderidae</taxon>
        <taxon>Heteroderinae</taxon>
        <taxon>Heterodera</taxon>
    </lineage>
</organism>
<comment type="caution">
    <text evidence="3">The sequence shown here is derived from an EMBL/GenBank/DDBJ whole genome shotgun (WGS) entry which is preliminary data.</text>
</comment>
<keyword evidence="1" id="KW-0722">Serine protease inhibitor</keyword>
<accession>A0ABD2KTU2</accession>
<dbReference type="AlphaFoldDB" id="A0ABD2KTU2"/>
<keyword evidence="4" id="KW-1185">Reference proteome</keyword>
<dbReference type="GO" id="GO:0004867">
    <property type="term" value="F:serine-type endopeptidase inhibitor activity"/>
    <property type="evidence" value="ECO:0007669"/>
    <property type="project" value="UniProtKB-KW"/>
</dbReference>
<evidence type="ECO:0000256" key="1">
    <source>
        <dbReference type="ARBA" id="ARBA00022900"/>
    </source>
</evidence>
<dbReference type="SUPFAM" id="SSF57567">
    <property type="entry name" value="Serine protease inhibitors"/>
    <property type="match status" value="1"/>
</dbReference>
<proteinExistence type="predicted"/>
<keyword evidence="1" id="KW-0646">Protease inhibitor</keyword>
<evidence type="ECO:0000313" key="3">
    <source>
        <dbReference type="EMBL" id="KAL3105759.1"/>
    </source>
</evidence>
<name>A0ABD2KTU2_9BILA</name>
<feature type="chain" id="PRO_5044850586" description="TIL domain-containing protein" evidence="2">
    <location>
        <begin position="16"/>
        <end position="120"/>
    </location>
</feature>
<protein>
    <recommendedName>
        <fullName evidence="5">TIL domain-containing protein</fullName>
    </recommendedName>
</protein>
<dbReference type="InterPro" id="IPR036084">
    <property type="entry name" value="Ser_inhib-like_sf"/>
</dbReference>
<sequence>MLQFALLLLLLVVSSFDPSAEFMENDQISAVQQQHRVKPIVGWHFCVLPLAAQNGACNCSSSEQIGQLRCGGCEPTCDNPMPEICTQMHCFCSCDCVPGMLRNSKTDQCVWPAQCQSEKN</sequence>
<gene>
    <name evidence="3" type="ORF">niasHT_026534</name>
</gene>